<evidence type="ECO:0000259" key="1">
    <source>
        <dbReference type="Pfam" id="PF08769"/>
    </source>
</evidence>
<dbReference type="AlphaFoldDB" id="A0A6N2UUD5"/>
<accession>A0A6N2UUD5</accession>
<dbReference type="GO" id="GO:0042173">
    <property type="term" value="P:regulation of sporulation resulting in formation of a cellular spore"/>
    <property type="evidence" value="ECO:0007669"/>
    <property type="project" value="InterPro"/>
</dbReference>
<dbReference type="GO" id="GO:0003700">
    <property type="term" value="F:DNA-binding transcription factor activity"/>
    <property type="evidence" value="ECO:0007669"/>
    <property type="project" value="InterPro"/>
</dbReference>
<dbReference type="InterPro" id="IPR016032">
    <property type="entry name" value="Sig_transdc_resp-reg_C-effctor"/>
</dbReference>
<dbReference type="GO" id="GO:0005737">
    <property type="term" value="C:cytoplasm"/>
    <property type="evidence" value="ECO:0007669"/>
    <property type="project" value="InterPro"/>
</dbReference>
<name>A0A6N2UUD5_BLAHA</name>
<protein>
    <submittedName>
        <fullName evidence="2">Stage 0 sporulation protein A</fullName>
    </submittedName>
</protein>
<gene>
    <name evidence="2" type="primary">spo0A_2</name>
    <name evidence="2" type="ORF">BHLFYP23_00598</name>
</gene>
<dbReference type="EMBL" id="CACRSY010000014">
    <property type="protein sequence ID" value="VYT20352.1"/>
    <property type="molecule type" value="Genomic_DNA"/>
</dbReference>
<feature type="domain" description="Sporulation initiation factor Spo0A C-terminal" evidence="1">
    <location>
        <begin position="7"/>
        <end position="99"/>
    </location>
</feature>
<evidence type="ECO:0000313" key="2">
    <source>
        <dbReference type="EMBL" id="VYT20352.1"/>
    </source>
</evidence>
<dbReference type="Gene3D" id="1.10.10.10">
    <property type="entry name" value="Winged helix-like DNA-binding domain superfamily/Winged helix DNA-binding domain"/>
    <property type="match status" value="1"/>
</dbReference>
<dbReference type="GO" id="GO:0003677">
    <property type="term" value="F:DNA binding"/>
    <property type="evidence" value="ECO:0007669"/>
    <property type="project" value="InterPro"/>
</dbReference>
<reference evidence="2" key="1">
    <citation type="submission" date="2019-11" db="EMBL/GenBank/DDBJ databases">
        <authorList>
            <person name="Feng L."/>
        </authorList>
    </citation>
    <scope>NUCLEOTIDE SEQUENCE</scope>
    <source>
        <strain evidence="2">BhanseniiLFYP23</strain>
    </source>
</reference>
<dbReference type="GO" id="GO:0005509">
    <property type="term" value="F:calcium ion binding"/>
    <property type="evidence" value="ECO:0007669"/>
    <property type="project" value="InterPro"/>
</dbReference>
<dbReference type="InterPro" id="IPR036388">
    <property type="entry name" value="WH-like_DNA-bd_sf"/>
</dbReference>
<dbReference type="SUPFAM" id="SSF46894">
    <property type="entry name" value="C-terminal effector domain of the bipartite response regulators"/>
    <property type="match status" value="1"/>
</dbReference>
<organism evidence="2">
    <name type="scientific">Blautia hansenii</name>
    <name type="common">Ruminococcus hansenii</name>
    <dbReference type="NCBI Taxonomy" id="1322"/>
    <lineage>
        <taxon>Bacteria</taxon>
        <taxon>Bacillati</taxon>
        <taxon>Bacillota</taxon>
        <taxon>Clostridia</taxon>
        <taxon>Lachnospirales</taxon>
        <taxon>Lachnospiraceae</taxon>
        <taxon>Blautia</taxon>
    </lineage>
</organism>
<sequence length="108" mass="12317">MRNKAINALLELGIPANTKGFLYITDAMEAIDENEGLQYKTYQLYEEIAKKYEGVTASKVERAIRHAFSEVTAYKNVEAVEKWLTLSGRMSNGNLLAILYIRLNREVE</sequence>
<dbReference type="Pfam" id="PF08769">
    <property type="entry name" value="Spo0A_C"/>
    <property type="match status" value="1"/>
</dbReference>
<proteinExistence type="predicted"/>
<dbReference type="InterPro" id="IPR014879">
    <property type="entry name" value="Spo0A_C"/>
</dbReference>
<dbReference type="RefSeq" id="WP_156342547.1">
    <property type="nucleotide sequence ID" value="NZ_CACRSY010000014.1"/>
</dbReference>